<proteinExistence type="predicted"/>
<dbReference type="InterPro" id="IPR011727">
    <property type="entry name" value="CHP02117"/>
</dbReference>
<evidence type="ECO:0000313" key="3">
    <source>
        <dbReference type="Proteomes" id="UP000291485"/>
    </source>
</evidence>
<dbReference type="RefSeq" id="WP_131556781.1">
    <property type="nucleotide sequence ID" value="NZ_SJSN01000003.1"/>
</dbReference>
<feature type="transmembrane region" description="Helical" evidence="1">
    <location>
        <begin position="12"/>
        <end position="33"/>
    </location>
</feature>
<evidence type="ECO:0000256" key="1">
    <source>
        <dbReference type="SAM" id="Phobius"/>
    </source>
</evidence>
<keyword evidence="1" id="KW-0472">Membrane</keyword>
<protein>
    <submittedName>
        <fullName evidence="2">TIGR02117 family protein</fullName>
    </submittedName>
</protein>
<reference evidence="2 3" key="1">
    <citation type="submission" date="2019-02" db="EMBL/GenBank/DDBJ databases">
        <title>Pedobacter sp. RP-3-11 sp. nov., isolated from Arctic soil.</title>
        <authorList>
            <person name="Dahal R.H."/>
        </authorList>
    </citation>
    <scope>NUCLEOTIDE SEQUENCE [LARGE SCALE GENOMIC DNA]</scope>
    <source>
        <strain evidence="2 3">RP-3-11</strain>
    </source>
</reference>
<dbReference type="AlphaFoldDB" id="A0A4R0P4K2"/>
<sequence length="224" mass="25618">MNKKFLRLTGRFTVSFVALIALFFILAFCFSRVTINPYPTNKKEVTIYVMSNGVHTDIVVPAKNTQKDWTNEIKYSNTLSADSTYQYLAIGWGDKKFYLETPEFKDLKLSTALRAISGLSTSAMHTTYYRGIVEDSLCKKMMISKTQYEMLISYISKSFEVDAKGHILKVNTNIHYDYGDAFYEAKGSYSILKTCNTWTNSALKACEQKACLWTIFDTPILSKY</sequence>
<dbReference type="NCBIfam" id="TIGR02117">
    <property type="entry name" value="chp_urease_rgn"/>
    <property type="match status" value="1"/>
</dbReference>
<accession>A0A4R0P4K2</accession>
<comment type="caution">
    <text evidence="2">The sequence shown here is derived from an EMBL/GenBank/DDBJ whole genome shotgun (WGS) entry which is preliminary data.</text>
</comment>
<name>A0A4R0P4K2_9SPHI</name>
<dbReference type="EMBL" id="SJSN01000003">
    <property type="protein sequence ID" value="TCD11529.1"/>
    <property type="molecule type" value="Genomic_DNA"/>
</dbReference>
<keyword evidence="1" id="KW-0812">Transmembrane</keyword>
<dbReference type="OrthoDB" id="211174at2"/>
<evidence type="ECO:0000313" key="2">
    <source>
        <dbReference type="EMBL" id="TCD11529.1"/>
    </source>
</evidence>
<dbReference type="Proteomes" id="UP000291485">
    <property type="component" value="Unassembled WGS sequence"/>
</dbReference>
<gene>
    <name evidence="2" type="ORF">EZ449_04495</name>
</gene>
<dbReference type="Pfam" id="PF09601">
    <property type="entry name" value="DUF2459"/>
    <property type="match status" value="1"/>
</dbReference>
<keyword evidence="3" id="KW-1185">Reference proteome</keyword>
<keyword evidence="1" id="KW-1133">Transmembrane helix</keyword>
<organism evidence="2 3">
    <name type="scientific">Pedobacter frigidisoli</name>
    <dbReference type="NCBI Taxonomy" id="2530455"/>
    <lineage>
        <taxon>Bacteria</taxon>
        <taxon>Pseudomonadati</taxon>
        <taxon>Bacteroidota</taxon>
        <taxon>Sphingobacteriia</taxon>
        <taxon>Sphingobacteriales</taxon>
        <taxon>Sphingobacteriaceae</taxon>
        <taxon>Pedobacter</taxon>
    </lineage>
</organism>